<dbReference type="GO" id="GO:0051537">
    <property type="term" value="F:2 iron, 2 sulfur cluster binding"/>
    <property type="evidence" value="ECO:0007669"/>
    <property type="project" value="UniProtKB-KW"/>
</dbReference>
<proteinExistence type="predicted"/>
<name>A0AAD8BDE1_BIOPF</name>
<dbReference type="PANTHER" id="PTHR11908">
    <property type="entry name" value="XANTHINE DEHYDROGENASE"/>
    <property type="match status" value="1"/>
</dbReference>
<dbReference type="PANTHER" id="PTHR11908:SF132">
    <property type="entry name" value="ALDEHYDE OXIDASE 1-RELATED"/>
    <property type="match status" value="1"/>
</dbReference>
<dbReference type="InterPro" id="IPR006058">
    <property type="entry name" value="2Fe2S_fd_BS"/>
</dbReference>
<keyword evidence="3" id="KW-0411">Iron-sulfur</keyword>
<feature type="domain" description="2Fe-2S ferredoxin-type" evidence="4">
    <location>
        <begin position="12"/>
        <end position="61"/>
    </location>
</feature>
<evidence type="ECO:0000256" key="1">
    <source>
        <dbReference type="ARBA" id="ARBA00022505"/>
    </source>
</evidence>
<dbReference type="AlphaFoldDB" id="A0AAD8BDE1"/>
<evidence type="ECO:0000256" key="3">
    <source>
        <dbReference type="ARBA" id="ARBA00023014"/>
    </source>
</evidence>
<reference evidence="5" key="2">
    <citation type="submission" date="2023-04" db="EMBL/GenBank/DDBJ databases">
        <authorList>
            <person name="Bu L."/>
            <person name="Lu L."/>
            <person name="Laidemitt M.R."/>
            <person name="Zhang S.M."/>
            <person name="Mutuku M."/>
            <person name="Mkoji G."/>
            <person name="Steinauer M."/>
            <person name="Loker E.S."/>
        </authorList>
    </citation>
    <scope>NUCLEOTIDE SEQUENCE</scope>
    <source>
        <strain evidence="5">KasaAsao</strain>
        <tissue evidence="5">Whole Snail</tissue>
    </source>
</reference>
<protein>
    <submittedName>
        <fullName evidence="5">Xanthine dehydrogenase/oxidase</fullName>
    </submittedName>
</protein>
<dbReference type="Gene3D" id="3.10.20.30">
    <property type="match status" value="1"/>
</dbReference>
<keyword evidence="2" id="KW-0001">2Fe-2S</keyword>
<evidence type="ECO:0000313" key="6">
    <source>
        <dbReference type="Proteomes" id="UP001233172"/>
    </source>
</evidence>
<evidence type="ECO:0000256" key="2">
    <source>
        <dbReference type="ARBA" id="ARBA00022714"/>
    </source>
</evidence>
<evidence type="ECO:0000259" key="4">
    <source>
        <dbReference type="Pfam" id="PF00111"/>
    </source>
</evidence>
<dbReference type="Proteomes" id="UP001233172">
    <property type="component" value="Unassembled WGS sequence"/>
</dbReference>
<keyword evidence="2" id="KW-0408">Iron</keyword>
<keyword evidence="2" id="KW-0479">Metal-binding</keyword>
<sequence length="73" mass="7822">MGEGSGSSVLCFYVNGQKIEDSAPDPKMTLLTYLRDKLRLTGSKLGCGEGGCGACTVMVSRYSDDTDTVKYPF</sequence>
<dbReference type="InterPro" id="IPR016208">
    <property type="entry name" value="Ald_Oxase/xanthine_DH-like"/>
</dbReference>
<gene>
    <name evidence="5" type="ORF">Bpfe_018359</name>
</gene>
<keyword evidence="1" id="KW-0500">Molybdenum</keyword>
<dbReference type="InterPro" id="IPR001041">
    <property type="entry name" value="2Fe-2S_ferredoxin-type"/>
</dbReference>
<reference evidence="5" key="1">
    <citation type="journal article" date="2023" name="PLoS Negl. Trop. Dis.">
        <title>A genome sequence for Biomphalaria pfeifferi, the major vector snail for the human-infecting parasite Schistosoma mansoni.</title>
        <authorList>
            <person name="Bu L."/>
            <person name="Lu L."/>
            <person name="Laidemitt M.R."/>
            <person name="Zhang S.M."/>
            <person name="Mutuku M."/>
            <person name="Mkoji G."/>
            <person name="Steinauer M."/>
            <person name="Loker E.S."/>
        </authorList>
    </citation>
    <scope>NUCLEOTIDE SEQUENCE</scope>
    <source>
        <strain evidence="5">KasaAsao</strain>
    </source>
</reference>
<dbReference type="SUPFAM" id="SSF54292">
    <property type="entry name" value="2Fe-2S ferredoxin-like"/>
    <property type="match status" value="1"/>
</dbReference>
<dbReference type="PROSITE" id="PS00197">
    <property type="entry name" value="2FE2S_FER_1"/>
    <property type="match status" value="1"/>
</dbReference>
<dbReference type="Pfam" id="PF00111">
    <property type="entry name" value="Fer2"/>
    <property type="match status" value="1"/>
</dbReference>
<organism evidence="5 6">
    <name type="scientific">Biomphalaria pfeifferi</name>
    <name type="common">Bloodfluke planorb</name>
    <name type="synonym">Freshwater snail</name>
    <dbReference type="NCBI Taxonomy" id="112525"/>
    <lineage>
        <taxon>Eukaryota</taxon>
        <taxon>Metazoa</taxon>
        <taxon>Spiralia</taxon>
        <taxon>Lophotrochozoa</taxon>
        <taxon>Mollusca</taxon>
        <taxon>Gastropoda</taxon>
        <taxon>Heterobranchia</taxon>
        <taxon>Euthyneura</taxon>
        <taxon>Panpulmonata</taxon>
        <taxon>Hygrophila</taxon>
        <taxon>Lymnaeoidea</taxon>
        <taxon>Planorbidae</taxon>
        <taxon>Biomphalaria</taxon>
    </lineage>
</organism>
<evidence type="ECO:0000313" key="5">
    <source>
        <dbReference type="EMBL" id="KAK0052276.1"/>
    </source>
</evidence>
<accession>A0AAD8BDE1</accession>
<comment type="caution">
    <text evidence="5">The sequence shown here is derived from an EMBL/GenBank/DDBJ whole genome shotgun (WGS) entry which is preliminary data.</text>
</comment>
<dbReference type="InterPro" id="IPR012675">
    <property type="entry name" value="Beta-grasp_dom_sf"/>
</dbReference>
<keyword evidence="6" id="KW-1185">Reference proteome</keyword>
<dbReference type="GO" id="GO:0016491">
    <property type="term" value="F:oxidoreductase activity"/>
    <property type="evidence" value="ECO:0007669"/>
    <property type="project" value="InterPro"/>
</dbReference>
<dbReference type="EMBL" id="JASAOG010000096">
    <property type="protein sequence ID" value="KAK0052276.1"/>
    <property type="molecule type" value="Genomic_DNA"/>
</dbReference>
<dbReference type="InterPro" id="IPR036010">
    <property type="entry name" value="2Fe-2S_ferredoxin-like_sf"/>
</dbReference>
<dbReference type="GO" id="GO:0005506">
    <property type="term" value="F:iron ion binding"/>
    <property type="evidence" value="ECO:0007669"/>
    <property type="project" value="InterPro"/>
</dbReference>